<evidence type="ECO:0000256" key="1">
    <source>
        <dbReference type="ARBA" id="ARBA00022884"/>
    </source>
</evidence>
<accession>A0A6P8C858</accession>
<dbReference type="SMART" id="SM00360">
    <property type="entry name" value="RRM"/>
    <property type="match status" value="1"/>
</dbReference>
<dbReference type="OrthoDB" id="431169at2759"/>
<feature type="domain" description="RRM" evidence="3">
    <location>
        <begin position="139"/>
        <end position="225"/>
    </location>
</feature>
<proteinExistence type="predicted"/>
<dbReference type="Proteomes" id="UP000515151">
    <property type="component" value="Chromosome 1"/>
</dbReference>
<dbReference type="InterPro" id="IPR000504">
    <property type="entry name" value="RRM_dom"/>
</dbReference>
<dbReference type="PANTHER" id="PTHR10501">
    <property type="entry name" value="U1 SMALL NUCLEAR RIBONUCLEOPROTEIN A/U2 SMALL NUCLEAR RIBONUCLEOPROTEIN B"/>
    <property type="match status" value="1"/>
</dbReference>
<keyword evidence="4" id="KW-1185">Reference proteome</keyword>
<dbReference type="CDD" id="cd21618">
    <property type="entry name" value="RRM_AtNSRA_like"/>
    <property type="match status" value="1"/>
</dbReference>
<dbReference type="InterPro" id="IPR012677">
    <property type="entry name" value="Nucleotide-bd_a/b_plait_sf"/>
</dbReference>
<keyword evidence="1 2" id="KW-0694">RNA-binding</keyword>
<dbReference type="InterPro" id="IPR035979">
    <property type="entry name" value="RBD_domain_sf"/>
</dbReference>
<reference evidence="5" key="2">
    <citation type="submission" date="2025-08" db="UniProtKB">
        <authorList>
            <consortium name="RefSeq"/>
        </authorList>
    </citation>
    <scope>IDENTIFICATION</scope>
    <source>
        <tissue evidence="5">Leaf</tissue>
    </source>
</reference>
<dbReference type="GO" id="GO:0003723">
    <property type="term" value="F:RNA binding"/>
    <property type="evidence" value="ECO:0007669"/>
    <property type="project" value="UniProtKB-UniRule"/>
</dbReference>
<dbReference type="Pfam" id="PF00076">
    <property type="entry name" value="RRM_1"/>
    <property type="match status" value="1"/>
</dbReference>
<dbReference type="SUPFAM" id="SSF54928">
    <property type="entry name" value="RNA-binding domain, RBD"/>
    <property type="match status" value="1"/>
</dbReference>
<dbReference type="Gene3D" id="3.30.70.330">
    <property type="match status" value="1"/>
</dbReference>
<dbReference type="GeneID" id="116193250"/>
<dbReference type="PROSITE" id="PS50102">
    <property type="entry name" value="RRM"/>
    <property type="match status" value="1"/>
</dbReference>
<name>A0A6P8C858_PUNGR</name>
<dbReference type="RefSeq" id="XP_031377921.1">
    <property type="nucleotide sequence ID" value="XM_031522061.1"/>
</dbReference>
<gene>
    <name evidence="5" type="primary">LOC116193250</name>
</gene>
<protein>
    <submittedName>
        <fullName evidence="5">RNA-binding protein 1-like isoform X1</fullName>
    </submittedName>
</protein>
<evidence type="ECO:0000259" key="3">
    <source>
        <dbReference type="PROSITE" id="PS50102"/>
    </source>
</evidence>
<organism evidence="4 5">
    <name type="scientific">Punica granatum</name>
    <name type="common">Pomegranate</name>
    <dbReference type="NCBI Taxonomy" id="22663"/>
    <lineage>
        <taxon>Eukaryota</taxon>
        <taxon>Viridiplantae</taxon>
        <taxon>Streptophyta</taxon>
        <taxon>Embryophyta</taxon>
        <taxon>Tracheophyta</taxon>
        <taxon>Spermatophyta</taxon>
        <taxon>Magnoliopsida</taxon>
        <taxon>eudicotyledons</taxon>
        <taxon>Gunneridae</taxon>
        <taxon>Pentapetalae</taxon>
        <taxon>rosids</taxon>
        <taxon>malvids</taxon>
        <taxon>Myrtales</taxon>
        <taxon>Lythraceae</taxon>
        <taxon>Punica</taxon>
    </lineage>
</organism>
<evidence type="ECO:0000313" key="4">
    <source>
        <dbReference type="Proteomes" id="UP000515151"/>
    </source>
</evidence>
<evidence type="ECO:0000313" key="5">
    <source>
        <dbReference type="RefSeq" id="XP_031377921.1"/>
    </source>
</evidence>
<reference evidence="4" key="1">
    <citation type="journal article" date="2020" name="Plant Biotechnol. J.">
        <title>The pomegranate (Punica granatum L.) draft genome dissects genetic divergence between soft- and hard-seeded cultivars.</title>
        <authorList>
            <person name="Luo X."/>
            <person name="Li H."/>
            <person name="Wu Z."/>
            <person name="Yao W."/>
            <person name="Zhao P."/>
            <person name="Cao D."/>
            <person name="Yu H."/>
            <person name="Li K."/>
            <person name="Poudel K."/>
            <person name="Zhao D."/>
            <person name="Zhang F."/>
            <person name="Xia X."/>
            <person name="Chen L."/>
            <person name="Wang Q."/>
            <person name="Jing D."/>
            <person name="Cao S."/>
        </authorList>
    </citation>
    <scope>NUCLEOTIDE SEQUENCE [LARGE SCALE GENOMIC DNA]</scope>
    <source>
        <strain evidence="4">cv. Tunisia</strain>
    </source>
</reference>
<evidence type="ECO:0000256" key="2">
    <source>
        <dbReference type="PROSITE-ProRule" id="PRU00176"/>
    </source>
</evidence>
<dbReference type="AlphaFoldDB" id="A0A6P8C858"/>
<sequence length="242" mass="26489">MADPYYRYDAAPARDGVARPNFPGYLSSEAPSLFASSGTTSDYLQPDVNPIRSGTYGVNDYSSVGAHPEPGLGGLSAGASTKGYASPLDDSYLRSQRPDYGVGISPRPLEMVNERPSSLRNVENFSASAPTAASSRDSNILFVGGLPTDCTRREVGHIFRPFIGFKDIRVFHKEARHSGDRAMVLCFVEFADSKYALTAMEALQGYKFDDKKPDSPCLMIHFAHFPLRLPSDRDEDRAEAPH</sequence>